<organism evidence="3 4">
    <name type="scientific">Meganyctiphanes norvegica</name>
    <name type="common">Northern krill</name>
    <name type="synonym">Thysanopoda norvegica</name>
    <dbReference type="NCBI Taxonomy" id="48144"/>
    <lineage>
        <taxon>Eukaryota</taxon>
        <taxon>Metazoa</taxon>
        <taxon>Ecdysozoa</taxon>
        <taxon>Arthropoda</taxon>
        <taxon>Crustacea</taxon>
        <taxon>Multicrustacea</taxon>
        <taxon>Malacostraca</taxon>
        <taxon>Eumalacostraca</taxon>
        <taxon>Eucarida</taxon>
        <taxon>Euphausiacea</taxon>
        <taxon>Euphausiidae</taxon>
        <taxon>Meganyctiphanes</taxon>
    </lineage>
</organism>
<keyword evidence="4" id="KW-1185">Reference proteome</keyword>
<feature type="domain" description="SET" evidence="2">
    <location>
        <begin position="54"/>
        <end position="293"/>
    </location>
</feature>
<dbReference type="InterPro" id="IPR053010">
    <property type="entry name" value="SET_SmydA-8"/>
</dbReference>
<reference evidence="3 4" key="1">
    <citation type="submission" date="2024-05" db="EMBL/GenBank/DDBJ databases">
        <authorList>
            <person name="Wallberg A."/>
        </authorList>
    </citation>
    <scope>NUCLEOTIDE SEQUENCE [LARGE SCALE GENOMIC DNA]</scope>
</reference>
<dbReference type="PANTHER" id="PTHR46455:SF3">
    <property type="entry name" value="SET AND MYND DOMAIN CONTAINING, ARTHROPOD-SPECIFIC, MEMBER 9, ISOFORM A-RELATED"/>
    <property type="match status" value="1"/>
</dbReference>
<evidence type="ECO:0000313" key="4">
    <source>
        <dbReference type="Proteomes" id="UP001497623"/>
    </source>
</evidence>
<evidence type="ECO:0000256" key="1">
    <source>
        <dbReference type="SAM" id="MobiDB-lite"/>
    </source>
</evidence>
<dbReference type="CDD" id="cd20071">
    <property type="entry name" value="SET_SMYD"/>
    <property type="match status" value="1"/>
</dbReference>
<dbReference type="Gene3D" id="6.10.140.2220">
    <property type="match status" value="1"/>
</dbReference>
<dbReference type="Gene3D" id="2.170.270.10">
    <property type="entry name" value="SET domain"/>
    <property type="match status" value="1"/>
</dbReference>
<feature type="region of interest" description="Disordered" evidence="1">
    <location>
        <begin position="25"/>
        <end position="58"/>
    </location>
</feature>
<dbReference type="EMBL" id="CAXKWB010001092">
    <property type="protein sequence ID" value="CAL4063289.1"/>
    <property type="molecule type" value="Genomic_DNA"/>
</dbReference>
<dbReference type="InterPro" id="IPR001214">
    <property type="entry name" value="SET_dom"/>
</dbReference>
<dbReference type="GO" id="GO:0008170">
    <property type="term" value="F:N-methyltransferase activity"/>
    <property type="evidence" value="ECO:0007669"/>
    <property type="project" value="UniProtKB-ARBA"/>
</dbReference>
<comment type="caution">
    <text evidence="3">The sequence shown here is derived from an EMBL/GenBank/DDBJ whole genome shotgun (WGS) entry which is preliminary data.</text>
</comment>
<evidence type="ECO:0000313" key="3">
    <source>
        <dbReference type="EMBL" id="CAL4063289.1"/>
    </source>
</evidence>
<sequence>MPEMDTDSVTKITNLQNYMKKLKTDTSDGTANVNDSNASVMGEDQQKMSTDSSDPIVISESPTMGRRVLAARDILPGEVILRDSSLFPLVPSQGKGVSCLGCLKSLPEEDFPYCTNCGAPLCDAQCDGRLHTELECTALAKAGLLILTDKELKAPLLKELKEALMVLRILHDLLQNPTKIHLLWALESNVHKRKLIPGSIDKEKQLVRFICDKLCVPVDEDLALHISGAYDTNSFNVPASKLHNGTGCALLPAGSMINHSCLPNSEYFYADATFYVRSTVFIPANSEIFINYSRALWGTRARRGSLLQSKLFLCKCQRCTDPTELKSHISSVQCGKCPGLIVPSMRDAEPWRCNTCNGTLSTAKADTIVKAVGQYIVKVPAGNIERLREASDLVGQHLGPQHFVAVELRHRLVQALMKNKEELTVKDLYQVLDLTKGLLQLADLIMPGKTFFRGHMLLQKVNAAAEILLRNHKEQHKADQQSPHVDIISQMVSTPNDQIDCNETSKIKENQTIPNEGQFHTQFDIQKLLEETKESQDILSNELGQSLEAMLMIEFFRRLIKQEHLAQAS</sequence>
<dbReference type="InterPro" id="IPR046341">
    <property type="entry name" value="SET_dom_sf"/>
</dbReference>
<accession>A0AAV2PQ82</accession>
<dbReference type="PROSITE" id="PS50280">
    <property type="entry name" value="SET"/>
    <property type="match status" value="1"/>
</dbReference>
<protein>
    <recommendedName>
        <fullName evidence="2">SET domain-containing protein</fullName>
    </recommendedName>
</protein>
<dbReference type="AlphaFoldDB" id="A0AAV2PQ82"/>
<dbReference type="Gene3D" id="1.10.220.160">
    <property type="match status" value="1"/>
</dbReference>
<gene>
    <name evidence="3" type="ORF">MNOR_LOCUS3252</name>
</gene>
<dbReference type="GO" id="GO:0008276">
    <property type="term" value="F:protein methyltransferase activity"/>
    <property type="evidence" value="ECO:0007669"/>
    <property type="project" value="UniProtKB-ARBA"/>
</dbReference>
<dbReference type="GO" id="GO:0008757">
    <property type="term" value="F:S-adenosylmethionine-dependent methyltransferase activity"/>
    <property type="evidence" value="ECO:0007669"/>
    <property type="project" value="UniProtKB-ARBA"/>
</dbReference>
<evidence type="ECO:0000259" key="2">
    <source>
        <dbReference type="PROSITE" id="PS50280"/>
    </source>
</evidence>
<dbReference type="SUPFAM" id="SSF82199">
    <property type="entry name" value="SET domain"/>
    <property type="match status" value="1"/>
</dbReference>
<proteinExistence type="predicted"/>
<dbReference type="Pfam" id="PF00856">
    <property type="entry name" value="SET"/>
    <property type="match status" value="1"/>
</dbReference>
<dbReference type="PANTHER" id="PTHR46455">
    <property type="entry name" value="SET AND MYND DOMAIN CONTAINING, ARTHROPOD-SPECIFIC, MEMBER 4, ISOFORM A"/>
    <property type="match status" value="1"/>
</dbReference>
<dbReference type="Proteomes" id="UP001497623">
    <property type="component" value="Unassembled WGS sequence"/>
</dbReference>
<name>A0AAV2PQ82_MEGNR</name>
<feature type="compositionally biased region" description="Polar residues" evidence="1">
    <location>
        <begin position="27"/>
        <end position="39"/>
    </location>
</feature>